<keyword evidence="2" id="KW-1133">Transmembrane helix</keyword>
<keyword evidence="6" id="KW-1185">Reference proteome</keyword>
<feature type="region of interest" description="Disordered" evidence="1">
    <location>
        <begin position="62"/>
        <end position="93"/>
    </location>
</feature>
<feature type="domain" description="FecR N-terminal" evidence="4">
    <location>
        <begin position="10"/>
        <end position="48"/>
    </location>
</feature>
<organism evidence="5 6">
    <name type="scientific">Pseudoxanthomonas composti</name>
    <dbReference type="NCBI Taxonomy" id="2137479"/>
    <lineage>
        <taxon>Bacteria</taxon>
        <taxon>Pseudomonadati</taxon>
        <taxon>Pseudomonadota</taxon>
        <taxon>Gammaproteobacteria</taxon>
        <taxon>Lysobacterales</taxon>
        <taxon>Lysobacteraceae</taxon>
        <taxon>Pseudoxanthomonas</taxon>
    </lineage>
</organism>
<evidence type="ECO:0000313" key="6">
    <source>
        <dbReference type="Proteomes" id="UP000289784"/>
    </source>
</evidence>
<evidence type="ECO:0000256" key="2">
    <source>
        <dbReference type="SAM" id="Phobius"/>
    </source>
</evidence>
<dbReference type="Proteomes" id="UP000289784">
    <property type="component" value="Unassembled WGS sequence"/>
</dbReference>
<evidence type="ECO:0000313" key="5">
    <source>
        <dbReference type="EMBL" id="RXR06532.1"/>
    </source>
</evidence>
<dbReference type="Pfam" id="PF04773">
    <property type="entry name" value="FecR"/>
    <property type="match status" value="1"/>
</dbReference>
<keyword evidence="2" id="KW-0812">Transmembrane</keyword>
<dbReference type="InterPro" id="IPR032623">
    <property type="entry name" value="FecR_N"/>
</dbReference>
<dbReference type="Pfam" id="PF16220">
    <property type="entry name" value="DUF4880"/>
    <property type="match status" value="1"/>
</dbReference>
<dbReference type="PANTHER" id="PTHR30273:SF2">
    <property type="entry name" value="PROTEIN FECR"/>
    <property type="match status" value="1"/>
</dbReference>
<dbReference type="OrthoDB" id="9771237at2"/>
<comment type="caution">
    <text evidence="5">The sequence shown here is derived from an EMBL/GenBank/DDBJ whole genome shotgun (WGS) entry which is preliminary data.</text>
</comment>
<accession>A0A4Q1JW58</accession>
<dbReference type="PANTHER" id="PTHR30273">
    <property type="entry name" value="PERIPLASMIC SIGNAL SENSOR AND SIGMA FACTOR ACTIVATOR FECR-RELATED"/>
    <property type="match status" value="1"/>
</dbReference>
<evidence type="ECO:0000259" key="4">
    <source>
        <dbReference type="Pfam" id="PF16220"/>
    </source>
</evidence>
<sequence length="359" mass="38905">MDSREIERIASHWLARREGGQWDATAQQALQAWLEQDTAHRVAWLRLSAAWDEAGRLQALGAGLPRGQLPPRGTWTGRGAAATDASAMPPQAPVGDAWDLRALRFAARAPTERRRRWPQLLAATAAALGLLAIVFHAGLAPPPRTDTYASAVGDLRTQRLADGTDATLSSDSRIAVTLSAGERHVELQRGEAFFHAAKDPARPFVVAAGARQVVAVGTRFSVRRGQDELRVVVTEGLVRLQPSPGQPATAPTTLLPAGSIALVGPHGVLVRSPGVAEAERALDWRQGLLTFQDSTLAAAVAEFNRYNTRKLELGDAATAQLRVAGQFRWANVDAFVRLLEQGFPVRAERHKDRVVLRQR</sequence>
<dbReference type="Gene3D" id="2.60.120.1440">
    <property type="match status" value="1"/>
</dbReference>
<feature type="domain" description="FecR protein" evidence="3">
    <location>
        <begin position="146"/>
        <end position="239"/>
    </location>
</feature>
<feature type="transmembrane region" description="Helical" evidence="2">
    <location>
        <begin position="120"/>
        <end position="139"/>
    </location>
</feature>
<dbReference type="RefSeq" id="WP_129470639.1">
    <property type="nucleotide sequence ID" value="NZ_SAWZ01000003.1"/>
</dbReference>
<reference evidence="5 6" key="1">
    <citation type="submission" date="2019-01" db="EMBL/GenBank/DDBJ databases">
        <title>Pseudoxanthomonas composti sp. nov., isolated from compost.</title>
        <authorList>
            <person name="Yang G."/>
        </authorList>
    </citation>
    <scope>NUCLEOTIDE SEQUENCE [LARGE SCALE GENOMIC DNA]</scope>
    <source>
        <strain evidence="5 6">GSS15</strain>
    </source>
</reference>
<proteinExistence type="predicted"/>
<dbReference type="AlphaFoldDB" id="A0A4Q1JW58"/>
<keyword evidence="2" id="KW-0472">Membrane</keyword>
<evidence type="ECO:0000259" key="3">
    <source>
        <dbReference type="Pfam" id="PF04773"/>
    </source>
</evidence>
<dbReference type="PIRSF" id="PIRSF018266">
    <property type="entry name" value="FecR"/>
    <property type="match status" value="1"/>
</dbReference>
<dbReference type="EMBL" id="SAWZ01000003">
    <property type="protein sequence ID" value="RXR06532.1"/>
    <property type="molecule type" value="Genomic_DNA"/>
</dbReference>
<name>A0A4Q1JW58_9GAMM</name>
<evidence type="ECO:0000256" key="1">
    <source>
        <dbReference type="SAM" id="MobiDB-lite"/>
    </source>
</evidence>
<dbReference type="InterPro" id="IPR012373">
    <property type="entry name" value="Ferrdict_sens_TM"/>
</dbReference>
<protein>
    <submittedName>
        <fullName evidence="5">DUF4880 domain-containing protein</fullName>
    </submittedName>
</protein>
<gene>
    <name evidence="5" type="ORF">EPA99_07780</name>
</gene>
<dbReference type="Gene3D" id="3.55.50.30">
    <property type="match status" value="1"/>
</dbReference>
<dbReference type="InterPro" id="IPR006860">
    <property type="entry name" value="FecR"/>
</dbReference>
<dbReference type="GO" id="GO:0016989">
    <property type="term" value="F:sigma factor antagonist activity"/>
    <property type="evidence" value="ECO:0007669"/>
    <property type="project" value="TreeGrafter"/>
</dbReference>